<evidence type="ECO:0000313" key="1">
    <source>
        <dbReference type="EMBL" id="NLP85431.1"/>
    </source>
</evidence>
<gene>
    <name evidence="1" type="ORF">HF576_16410</name>
</gene>
<dbReference type="RefSeq" id="WP_168913922.1">
    <property type="nucleotide sequence ID" value="NZ_JABACI010000005.1"/>
</dbReference>
<dbReference type="EMBL" id="JABACI010000005">
    <property type="protein sequence ID" value="NLP85431.1"/>
    <property type="molecule type" value="Genomic_DNA"/>
</dbReference>
<protein>
    <submittedName>
        <fullName evidence="1">Uncharacterized protein</fullName>
    </submittedName>
</protein>
<evidence type="ECO:0000313" key="2">
    <source>
        <dbReference type="Proteomes" id="UP001429745"/>
    </source>
</evidence>
<sequence length="45" mass="5346">MSKLVREALRNHGYAIARLIIEQYFENATLLEWESYRRALRGAHV</sequence>
<keyword evidence="2" id="KW-1185">Reference proteome</keyword>
<accession>A0ABX1KJ87</accession>
<name>A0ABX1KJ87_9MICO</name>
<dbReference type="Proteomes" id="UP001429745">
    <property type="component" value="Unassembled WGS sequence"/>
</dbReference>
<organism evidence="1 2">
    <name type="scientific">Microbacterium salsuginis</name>
    <dbReference type="NCBI Taxonomy" id="2722803"/>
    <lineage>
        <taxon>Bacteria</taxon>
        <taxon>Bacillati</taxon>
        <taxon>Actinomycetota</taxon>
        <taxon>Actinomycetes</taxon>
        <taxon>Micrococcales</taxon>
        <taxon>Microbacteriaceae</taxon>
        <taxon>Microbacterium</taxon>
    </lineage>
</organism>
<proteinExistence type="predicted"/>
<reference evidence="1 2" key="1">
    <citation type="submission" date="2020-04" db="EMBL/GenBank/DDBJ databases">
        <title>CFH 90308 Microbacterium sp.</title>
        <authorList>
            <person name="Nie G."/>
            <person name="Ming H."/>
            <person name="Xia T."/>
        </authorList>
    </citation>
    <scope>NUCLEOTIDE SEQUENCE [LARGE SCALE GENOMIC DNA]</scope>
    <source>
        <strain evidence="1 2">CFH 90308</strain>
    </source>
</reference>
<comment type="caution">
    <text evidence="1">The sequence shown here is derived from an EMBL/GenBank/DDBJ whole genome shotgun (WGS) entry which is preliminary data.</text>
</comment>